<dbReference type="Pfam" id="PF04972">
    <property type="entry name" value="BON"/>
    <property type="match status" value="3"/>
</dbReference>
<keyword evidence="4" id="KW-1185">Reference proteome</keyword>
<gene>
    <name evidence="3" type="ORF">M0G41_02195</name>
</gene>
<dbReference type="RefSeq" id="WP_248204663.1">
    <property type="nucleotide sequence ID" value="NZ_JALNMH010000001.1"/>
</dbReference>
<dbReference type="Proteomes" id="UP001431449">
    <property type="component" value="Unassembled WGS sequence"/>
</dbReference>
<protein>
    <submittedName>
        <fullName evidence="3">BON domain-containing protein</fullName>
    </submittedName>
</protein>
<name>A0ABT0GD62_9GAMM</name>
<accession>A0ABT0GD62</accession>
<feature type="domain" description="BON" evidence="2">
    <location>
        <begin position="37"/>
        <end position="105"/>
    </location>
</feature>
<keyword evidence="1" id="KW-0732">Signal</keyword>
<dbReference type="PANTHER" id="PTHR34606:SF15">
    <property type="entry name" value="BON DOMAIN-CONTAINING PROTEIN"/>
    <property type="match status" value="1"/>
</dbReference>
<dbReference type="InterPro" id="IPR007055">
    <property type="entry name" value="BON_dom"/>
</dbReference>
<dbReference type="InterPro" id="IPR051686">
    <property type="entry name" value="Lipoprotein_DolP"/>
</dbReference>
<dbReference type="Gene3D" id="3.30.1340.30">
    <property type="match status" value="3"/>
</dbReference>
<feature type="chain" id="PRO_5046387987" evidence="1">
    <location>
        <begin position="27"/>
        <end position="278"/>
    </location>
</feature>
<feature type="domain" description="BON" evidence="2">
    <location>
        <begin position="125"/>
        <end position="193"/>
    </location>
</feature>
<evidence type="ECO:0000259" key="2">
    <source>
        <dbReference type="PROSITE" id="PS50914"/>
    </source>
</evidence>
<proteinExistence type="predicted"/>
<dbReference type="PANTHER" id="PTHR34606">
    <property type="entry name" value="BON DOMAIN-CONTAINING PROTEIN"/>
    <property type="match status" value="1"/>
</dbReference>
<evidence type="ECO:0000313" key="4">
    <source>
        <dbReference type="Proteomes" id="UP001431449"/>
    </source>
</evidence>
<sequence>MPTTLKSALTPLALACGLAASAGVHAGPLAEMSAEAKDAYREGLIWATYATSESLDSFALDVEVEGNTATLEGEVESVIERRLAERIALGTEGIDKVVNRIRVEPDLVIVAATLAPQRSFARMVGDAAITAKIDSLLLWNEYTDGLDINVETVDGKVTLTGVADTRNSRKMADRLARAVAGVREVDNRLSIDENAEGQVAVADDGDGVMSDSWISAKVRSTLRYAGDISDYDIHVEAEDGTVMLSGQVDSDRERRLAIELAQGVRGVQSVDARGLTAS</sequence>
<organism evidence="3 4">
    <name type="scientific">Pseudomarimonas salicorniae</name>
    <dbReference type="NCBI Taxonomy" id="2933270"/>
    <lineage>
        <taxon>Bacteria</taxon>
        <taxon>Pseudomonadati</taxon>
        <taxon>Pseudomonadota</taxon>
        <taxon>Gammaproteobacteria</taxon>
        <taxon>Lysobacterales</taxon>
        <taxon>Lysobacteraceae</taxon>
        <taxon>Pseudomarimonas</taxon>
    </lineage>
</organism>
<evidence type="ECO:0000256" key="1">
    <source>
        <dbReference type="SAM" id="SignalP"/>
    </source>
</evidence>
<feature type="domain" description="BON" evidence="2">
    <location>
        <begin position="210"/>
        <end position="278"/>
    </location>
</feature>
<dbReference type="InterPro" id="IPR014004">
    <property type="entry name" value="Transpt-assoc_nodulatn_dom_bac"/>
</dbReference>
<feature type="signal peptide" evidence="1">
    <location>
        <begin position="1"/>
        <end position="26"/>
    </location>
</feature>
<reference evidence="3" key="1">
    <citation type="submission" date="2022-04" db="EMBL/GenBank/DDBJ databases">
        <title>Lysobacter sp. CAU 1642 isolated from sea sand.</title>
        <authorList>
            <person name="Kim W."/>
        </authorList>
    </citation>
    <scope>NUCLEOTIDE SEQUENCE</scope>
    <source>
        <strain evidence="3">CAU 1642</strain>
    </source>
</reference>
<dbReference type="EMBL" id="JALNMH010000001">
    <property type="protein sequence ID" value="MCK7592475.1"/>
    <property type="molecule type" value="Genomic_DNA"/>
</dbReference>
<evidence type="ECO:0000313" key="3">
    <source>
        <dbReference type="EMBL" id="MCK7592475.1"/>
    </source>
</evidence>
<comment type="caution">
    <text evidence="3">The sequence shown here is derived from an EMBL/GenBank/DDBJ whole genome shotgun (WGS) entry which is preliminary data.</text>
</comment>
<dbReference type="SMART" id="SM00749">
    <property type="entry name" value="BON"/>
    <property type="match status" value="2"/>
</dbReference>
<dbReference type="PROSITE" id="PS50914">
    <property type="entry name" value="BON"/>
    <property type="match status" value="3"/>
</dbReference>